<proteinExistence type="predicted"/>
<keyword evidence="7" id="KW-1185">Reference proteome</keyword>
<evidence type="ECO:0000313" key="6">
    <source>
        <dbReference type="Proteomes" id="UP000327458"/>
    </source>
</evidence>
<dbReference type="EMBL" id="RXYK01000009">
    <property type="protein sequence ID" value="RTY37508.1"/>
    <property type="molecule type" value="Genomic_DNA"/>
</dbReference>
<evidence type="ECO:0000313" key="5">
    <source>
        <dbReference type="Proteomes" id="UP000279908"/>
    </source>
</evidence>
<reference evidence="3 7" key="3">
    <citation type="submission" date="2019-11" db="EMBL/GenBank/DDBJ databases">
        <title>Green- and brown-colored morphotypes of Chlorobia in the stratified aquatic ecosystems of Kandalaksha Gulf (White Sea): A model for study of the accessory genome evolution.</title>
        <authorList>
            <person name="Grouzdev D.S."/>
        </authorList>
    </citation>
    <scope>NUCLEOTIDE SEQUENCE [LARGE SCALE GENOMIC DNA]</scope>
    <source>
        <strain evidence="3 7">ZM</strain>
    </source>
</reference>
<comment type="caution">
    <text evidence="4">The sequence shown here is derived from an EMBL/GenBank/DDBJ whole genome shotgun (WGS) entry which is preliminary data.</text>
</comment>
<organism evidence="4 5">
    <name type="scientific">Chlorobium phaeovibrioides</name>
    <dbReference type="NCBI Taxonomy" id="1094"/>
    <lineage>
        <taxon>Bacteria</taxon>
        <taxon>Pseudomonadati</taxon>
        <taxon>Chlorobiota</taxon>
        <taxon>Chlorobiia</taxon>
        <taxon>Chlorobiales</taxon>
        <taxon>Chlorobiaceae</taxon>
        <taxon>Chlorobium/Pelodictyon group</taxon>
        <taxon>Chlorobium</taxon>
    </lineage>
</organism>
<feature type="transmembrane region" description="Helical" evidence="1">
    <location>
        <begin position="99"/>
        <end position="118"/>
    </location>
</feature>
<evidence type="ECO:0000313" key="7">
    <source>
        <dbReference type="Proteomes" id="UP000489351"/>
    </source>
</evidence>
<dbReference type="EMBL" id="VMRG01000001">
    <property type="protein sequence ID" value="KAA6232869.1"/>
    <property type="molecule type" value="Genomic_DNA"/>
</dbReference>
<name>A0A432AUM0_CHLPH</name>
<dbReference type="Proteomes" id="UP000327458">
    <property type="component" value="Unassembled WGS sequence"/>
</dbReference>
<keyword evidence="1" id="KW-1133">Transmembrane helix</keyword>
<dbReference type="OMA" id="WLAEPFY"/>
<keyword evidence="1" id="KW-0812">Transmembrane</keyword>
<evidence type="ECO:0008006" key="8">
    <source>
        <dbReference type="Google" id="ProtNLM"/>
    </source>
</evidence>
<protein>
    <recommendedName>
        <fullName evidence="8">Yip1 domain-containing protein</fullName>
    </recommendedName>
</protein>
<feature type="transmembrane region" description="Helical" evidence="1">
    <location>
        <begin position="124"/>
        <end position="146"/>
    </location>
</feature>
<feature type="transmembrane region" description="Helical" evidence="1">
    <location>
        <begin position="158"/>
        <end position="178"/>
    </location>
</feature>
<reference evidence="4 5" key="1">
    <citation type="submission" date="2018-12" db="EMBL/GenBank/DDBJ databases">
        <authorList>
            <person name="Lunina O.N."/>
            <person name="Grouzdev D.S."/>
            <person name="Gorlenko V.M."/>
            <person name="Savvichev A.S."/>
        </authorList>
    </citation>
    <scope>NUCLEOTIDE SEQUENCE [LARGE SCALE GENOMIC DNA]</scope>
    <source>
        <strain evidence="4 5">BrKhr-17</strain>
    </source>
</reference>
<evidence type="ECO:0000313" key="3">
    <source>
        <dbReference type="EMBL" id="MWV54039.1"/>
    </source>
</evidence>
<evidence type="ECO:0000313" key="2">
    <source>
        <dbReference type="EMBL" id="KAA6232869.1"/>
    </source>
</evidence>
<dbReference type="EMBL" id="WUBZ01000006">
    <property type="protein sequence ID" value="MWV54039.1"/>
    <property type="molecule type" value="Genomic_DNA"/>
</dbReference>
<dbReference type="Proteomes" id="UP000489351">
    <property type="component" value="Unassembled WGS sequence"/>
</dbReference>
<accession>A0A432AUM0</accession>
<evidence type="ECO:0000256" key="1">
    <source>
        <dbReference type="SAM" id="Phobius"/>
    </source>
</evidence>
<gene>
    <name evidence="4" type="ORF">EKD02_06655</name>
    <name evidence="2" type="ORF">FP507_07235</name>
    <name evidence="3" type="ORF">GJ685_03040</name>
</gene>
<feature type="transmembrane region" description="Helical" evidence="1">
    <location>
        <begin position="61"/>
        <end position="79"/>
    </location>
</feature>
<evidence type="ECO:0000313" key="4">
    <source>
        <dbReference type="EMBL" id="RTY37508.1"/>
    </source>
</evidence>
<keyword evidence="1" id="KW-0472">Membrane</keyword>
<dbReference type="Proteomes" id="UP000279908">
    <property type="component" value="Unassembled WGS sequence"/>
</dbReference>
<sequence>MPLKQLFSAMMAVMFRYRNFWNRVETGEFPEGVDLLRSYAVPVIAVVQLLKFPLIGEPRPAMFYSIASFLLDVTALYLLSGGMLKLLFPLEPAGMEGKVVTVLAYGLTPVWLFELFYFSPLWSWVVALLALGHTLLICWYGFSLLLGVSGRPMLRAGFFLAGVESVVFMLSMSLMRLFNF</sequence>
<dbReference type="AlphaFoldDB" id="A0A432AUM0"/>
<reference evidence="2 6" key="2">
    <citation type="submission" date="2019-07" db="EMBL/GenBank/DDBJ databases">
        <title>Draft genome Sequence of Chlorobium phaeovibrioides sp. strain PhvTcv-s14, from the Phylum Chlorobi.</title>
        <authorList>
            <person name="Babenko V."/>
            <person name="Boldyreva D."/>
            <person name="Kanygina A."/>
            <person name="Selezneva O."/>
            <person name="Akopiyan T."/>
            <person name="Lunina O."/>
        </authorList>
    </citation>
    <scope>NUCLEOTIDE SEQUENCE [LARGE SCALE GENOMIC DNA]</scope>
    <source>
        <strain evidence="2 6">GrTcv12</strain>
    </source>
</reference>
<dbReference type="RefSeq" id="WP_011890447.1">
    <property type="nucleotide sequence ID" value="NZ_CP041698.1"/>
</dbReference>